<evidence type="ECO:0000313" key="2">
    <source>
        <dbReference type="Proteomes" id="UP000092444"/>
    </source>
</evidence>
<dbReference type="STRING" id="37546.A0A1B0FNW7"/>
<reference evidence="1" key="1">
    <citation type="submission" date="2020-05" db="UniProtKB">
        <authorList>
            <consortium name="EnsemblMetazoa"/>
        </authorList>
    </citation>
    <scope>IDENTIFICATION</scope>
    <source>
        <strain evidence="1">Yale</strain>
    </source>
</reference>
<proteinExistence type="predicted"/>
<accession>A0A1B0FNW7</accession>
<name>A0A1B0FNW7_GLOMM</name>
<sequence length="288" mass="31926">MTSDCLKRMQGAYVCFADASTQSRSAIFESSYPSNELFLLIRFEKVLQGEIKDSAEPYIEHDQNTGLANSIIRGLAFAFRAAGEIANGFSRICLFSYSFGSASSLVRLLALWVRAVGETTNAFSLRSEGAVLAVRLGSDNSTVRLEAIINFNQVESKEGLRFKVKVAPLCFSTLRGISIGNSLCSCETSRSVGFDKALVRSEALYRAITIVKVHTVSRKNTDRCWFSQLPRSVVNNDSGISTSPVNRYKGQVTMLTLQLGRRVGHNYHFYGRPLTRVRLEAFSLCLQN</sequence>
<dbReference type="VEuPathDB" id="VectorBase:GMOY005599"/>
<dbReference type="EnsemblMetazoa" id="GMOY005599-RA">
    <property type="protein sequence ID" value="GMOY005599-PA"/>
    <property type="gene ID" value="GMOY005599"/>
</dbReference>
<organism evidence="1 2">
    <name type="scientific">Glossina morsitans morsitans</name>
    <name type="common">Savannah tsetse fly</name>
    <dbReference type="NCBI Taxonomy" id="37546"/>
    <lineage>
        <taxon>Eukaryota</taxon>
        <taxon>Metazoa</taxon>
        <taxon>Ecdysozoa</taxon>
        <taxon>Arthropoda</taxon>
        <taxon>Hexapoda</taxon>
        <taxon>Insecta</taxon>
        <taxon>Pterygota</taxon>
        <taxon>Neoptera</taxon>
        <taxon>Endopterygota</taxon>
        <taxon>Diptera</taxon>
        <taxon>Brachycera</taxon>
        <taxon>Muscomorpha</taxon>
        <taxon>Hippoboscoidea</taxon>
        <taxon>Glossinidae</taxon>
        <taxon>Glossina</taxon>
    </lineage>
</organism>
<protein>
    <submittedName>
        <fullName evidence="1">Uncharacterized protein</fullName>
    </submittedName>
</protein>
<evidence type="ECO:0000313" key="1">
    <source>
        <dbReference type="EnsemblMetazoa" id="GMOY005599-PA"/>
    </source>
</evidence>
<keyword evidence="2" id="KW-1185">Reference proteome</keyword>
<dbReference type="EMBL" id="CCAG010021268">
    <property type="status" value="NOT_ANNOTATED_CDS"/>
    <property type="molecule type" value="Genomic_DNA"/>
</dbReference>
<dbReference type="AlphaFoldDB" id="A0A1B0FNW7"/>
<dbReference type="Proteomes" id="UP000092444">
    <property type="component" value="Unassembled WGS sequence"/>
</dbReference>